<name>A0A0S4IQN7_BODSA</name>
<evidence type="ECO:0000259" key="5">
    <source>
        <dbReference type="SMART" id="SM00487"/>
    </source>
</evidence>
<comment type="catalytic activity">
    <reaction evidence="4">
        <text>ATP + H2O = ADP + phosphate + H(+)</text>
        <dbReference type="Rhea" id="RHEA:13065"/>
        <dbReference type="ChEBI" id="CHEBI:15377"/>
        <dbReference type="ChEBI" id="CHEBI:15378"/>
        <dbReference type="ChEBI" id="CHEBI:30616"/>
        <dbReference type="ChEBI" id="CHEBI:43474"/>
        <dbReference type="ChEBI" id="CHEBI:456216"/>
        <dbReference type="EC" id="3.6.4.12"/>
    </reaction>
    <physiologicalReaction direction="left-to-right" evidence="4">
        <dbReference type="Rhea" id="RHEA:13066"/>
    </physiologicalReaction>
</comment>
<dbReference type="InterPro" id="IPR041677">
    <property type="entry name" value="DNA2/NAM7_AAA_11"/>
</dbReference>
<dbReference type="PANTHER" id="PTHR10887">
    <property type="entry name" value="DNA2/NAM7 HELICASE FAMILY"/>
    <property type="match status" value="1"/>
</dbReference>
<evidence type="ECO:0000313" key="7">
    <source>
        <dbReference type="Proteomes" id="UP000051952"/>
    </source>
</evidence>
<dbReference type="EMBL" id="CYKH01000466">
    <property type="protein sequence ID" value="CUF97154.1"/>
    <property type="molecule type" value="Genomic_DNA"/>
</dbReference>
<feature type="domain" description="Helicase ATP-binding" evidence="5">
    <location>
        <begin position="280"/>
        <end position="530"/>
    </location>
</feature>
<evidence type="ECO:0000256" key="1">
    <source>
        <dbReference type="ARBA" id="ARBA00005601"/>
    </source>
</evidence>
<dbReference type="OrthoDB" id="6513042at2759"/>
<reference evidence="7" key="1">
    <citation type="submission" date="2015-09" db="EMBL/GenBank/DDBJ databases">
        <authorList>
            <consortium name="Pathogen Informatics"/>
        </authorList>
    </citation>
    <scope>NUCLEOTIDE SEQUENCE [LARGE SCALE GENOMIC DNA]</scope>
    <source>
        <strain evidence="7">Lake Konstanz</strain>
    </source>
</reference>
<comment type="catalytic activity">
    <reaction evidence="3">
        <text>ATP + H2O = ADP + phosphate + H(+)</text>
        <dbReference type="Rhea" id="RHEA:13065"/>
        <dbReference type="ChEBI" id="CHEBI:15377"/>
        <dbReference type="ChEBI" id="CHEBI:15378"/>
        <dbReference type="ChEBI" id="CHEBI:30616"/>
        <dbReference type="ChEBI" id="CHEBI:43474"/>
        <dbReference type="ChEBI" id="CHEBI:456216"/>
        <dbReference type="EC" id="3.6.4.13"/>
    </reaction>
</comment>
<comment type="similarity">
    <text evidence="1">Belongs to the DNA2/NAM7 helicase family. SDE3 subfamily.</text>
</comment>
<dbReference type="GO" id="GO:0035194">
    <property type="term" value="P:regulatory ncRNA-mediated post-transcriptional gene silencing"/>
    <property type="evidence" value="ECO:0007669"/>
    <property type="project" value="TreeGrafter"/>
</dbReference>
<keyword evidence="7" id="KW-1185">Reference proteome</keyword>
<evidence type="ECO:0000313" key="6">
    <source>
        <dbReference type="EMBL" id="CUF97154.1"/>
    </source>
</evidence>
<gene>
    <name evidence="6" type="ORF">BSAL_68245</name>
</gene>
<dbReference type="SUPFAM" id="SSF52540">
    <property type="entry name" value="P-loop containing nucleoside triphosphate hydrolases"/>
    <property type="match status" value="1"/>
</dbReference>
<dbReference type="InterPro" id="IPR014001">
    <property type="entry name" value="Helicase_ATP-bd"/>
</dbReference>
<dbReference type="EC" id="3.6.4.13" evidence="2"/>
<dbReference type="CDD" id="cd18808">
    <property type="entry name" value="SF1_C_Upf1"/>
    <property type="match status" value="1"/>
</dbReference>
<dbReference type="OMA" id="CKHREER"/>
<dbReference type="InterPro" id="IPR027417">
    <property type="entry name" value="P-loop_NTPase"/>
</dbReference>
<dbReference type="GO" id="GO:0043186">
    <property type="term" value="C:P granule"/>
    <property type="evidence" value="ECO:0007669"/>
    <property type="project" value="TreeGrafter"/>
</dbReference>
<protein>
    <recommendedName>
        <fullName evidence="2">RNA helicase</fullName>
        <ecNumber evidence="2">3.6.4.13</ecNumber>
    </recommendedName>
</protein>
<dbReference type="SMART" id="SM00487">
    <property type="entry name" value="DEXDc"/>
    <property type="match status" value="1"/>
</dbReference>
<evidence type="ECO:0000256" key="3">
    <source>
        <dbReference type="ARBA" id="ARBA00047984"/>
    </source>
</evidence>
<dbReference type="Pfam" id="PF21634">
    <property type="entry name" value="MOV-10_beta-barrel"/>
    <property type="match status" value="1"/>
</dbReference>
<accession>A0A0S4IQN7</accession>
<evidence type="ECO:0000256" key="2">
    <source>
        <dbReference type="ARBA" id="ARBA00012552"/>
    </source>
</evidence>
<dbReference type="Gene3D" id="3.40.50.300">
    <property type="entry name" value="P-loop containing nucleotide triphosphate hydrolases"/>
    <property type="match status" value="2"/>
</dbReference>
<dbReference type="Pfam" id="PF13086">
    <property type="entry name" value="AAA_11"/>
    <property type="match status" value="2"/>
</dbReference>
<dbReference type="Proteomes" id="UP000051952">
    <property type="component" value="Unassembled WGS sequence"/>
</dbReference>
<evidence type="ECO:0000256" key="4">
    <source>
        <dbReference type="ARBA" id="ARBA00048432"/>
    </source>
</evidence>
<dbReference type="VEuPathDB" id="TriTrypDB:BSAL_68245"/>
<sequence>MSRNARPDRVRTVMCRNAEAGIYCKHREERNDCWFAHTEDELRCVAYALTGICNSGTCNRIHTNVANTIRPADEMMRWGKAPEFDLPRFSVPLPSRRMPDELRMLMPNYNLLALRRSRTDALHICRQLIARVPGEQQKLHMLQDVEELFTHIDLFSYARENVTVSADYTSRRRDLYSFPVPGLAENRPSVLRGDRVHVFSYATNSWTGGVVHFANLDTLVVALHRSIVVPSFQANVYFTYSKTQDLVRHRAIDNYARSFLSAASFSQRSQKCRLPAYLPGTRHLTAEQISVVKRFVSGTHRGILLWGPPGTGKTTTLVAAVGSLLLVDSTCRILVATPSNEAADLIVERLTSAFDFTSVEALLRVNGMMRPEDKVKEAVLRFSTPDGRGGFAFPTLDRIVAARVVVTTLMTAGKIYSCGVPQDHFTALAVDEAGHCTEADLLIACQAVGSKVRSVLLAGDHKQLGAMVRAVPCVEAGMAVSPLERLMNDSDVPDECKVMLTQNFRSHESILRVVNTVYDDKLTSHSVPVPVFTRDATMLLSPQYGAAVRVRMSNDRPLLFVHHTGVESREFDSPSWQNVDEAHMAVNAAIDLTINERVKPEGIVIISPYRQQVRKIEQILHHKFRTNYPTLLVTNARGKEVAPVRVYTVEMYQGREARVVLVSTVRNQHADRVVSDKQLGIGFLGQPQRANVAMSRARDAMFVFGNAMLLATDTLWKSYLDRASELGALYDMTRNCRVELAQLLRTSAAVDTAAAVELGADALQLANVERPFERELN</sequence>
<dbReference type="PANTHER" id="PTHR10887:SF322">
    <property type="entry name" value="HELICASE MOV-10"/>
    <property type="match status" value="1"/>
</dbReference>
<proteinExistence type="inferred from homology"/>
<dbReference type="GO" id="GO:0005829">
    <property type="term" value="C:cytosol"/>
    <property type="evidence" value="ECO:0007669"/>
    <property type="project" value="TreeGrafter"/>
</dbReference>
<dbReference type="InterPro" id="IPR047187">
    <property type="entry name" value="SF1_C_Upf1"/>
</dbReference>
<organism evidence="6 7">
    <name type="scientific">Bodo saltans</name>
    <name type="common">Flagellated protozoan</name>
    <dbReference type="NCBI Taxonomy" id="75058"/>
    <lineage>
        <taxon>Eukaryota</taxon>
        <taxon>Discoba</taxon>
        <taxon>Euglenozoa</taxon>
        <taxon>Kinetoplastea</taxon>
        <taxon>Metakinetoplastina</taxon>
        <taxon>Eubodonida</taxon>
        <taxon>Bodonidae</taxon>
        <taxon>Bodo</taxon>
    </lineage>
</organism>
<dbReference type="Pfam" id="PF13087">
    <property type="entry name" value="AAA_12"/>
    <property type="match status" value="1"/>
</dbReference>
<dbReference type="AlphaFoldDB" id="A0A0S4IQN7"/>
<dbReference type="InterPro" id="IPR049080">
    <property type="entry name" value="MOV-10-like_beta-barrel"/>
</dbReference>
<dbReference type="InterPro" id="IPR041679">
    <property type="entry name" value="DNA2/NAM7-like_C"/>
</dbReference>
<dbReference type="InterPro" id="IPR045055">
    <property type="entry name" value="DNA2/NAM7-like"/>
</dbReference>